<proteinExistence type="predicted"/>
<keyword evidence="2" id="KW-0175">Coiled coil</keyword>
<keyword evidence="5" id="KW-1185">Reference proteome</keyword>
<organism evidence="4 5">
    <name type="scientific">Tritrichomonas musculus</name>
    <dbReference type="NCBI Taxonomy" id="1915356"/>
    <lineage>
        <taxon>Eukaryota</taxon>
        <taxon>Metamonada</taxon>
        <taxon>Parabasalia</taxon>
        <taxon>Tritrichomonadida</taxon>
        <taxon>Tritrichomonadidae</taxon>
        <taxon>Tritrichomonas</taxon>
    </lineage>
</organism>
<feature type="repeat" description="ANK" evidence="1">
    <location>
        <begin position="46"/>
        <end position="78"/>
    </location>
</feature>
<dbReference type="PROSITE" id="PS50297">
    <property type="entry name" value="ANK_REP_REGION"/>
    <property type="match status" value="2"/>
</dbReference>
<dbReference type="InterPro" id="IPR039323">
    <property type="entry name" value="ANKRD_45/46/60"/>
</dbReference>
<name>A0ABR2KWY5_9EUKA</name>
<evidence type="ECO:0000256" key="2">
    <source>
        <dbReference type="SAM" id="Coils"/>
    </source>
</evidence>
<gene>
    <name evidence="4" type="ORF">M9Y10_024116</name>
</gene>
<dbReference type="Gene3D" id="1.25.40.20">
    <property type="entry name" value="Ankyrin repeat-containing domain"/>
    <property type="match status" value="1"/>
</dbReference>
<evidence type="ECO:0000313" key="5">
    <source>
        <dbReference type="Proteomes" id="UP001470230"/>
    </source>
</evidence>
<dbReference type="InterPro" id="IPR002110">
    <property type="entry name" value="Ankyrin_rpt"/>
</dbReference>
<dbReference type="Pfam" id="PF12796">
    <property type="entry name" value="Ank_2"/>
    <property type="match status" value="1"/>
</dbReference>
<dbReference type="PANTHER" id="PTHR22677:SF4">
    <property type="entry name" value="USHER SYNDROME TYPE-1G PROTEIN-LIKE PROTEIN"/>
    <property type="match status" value="1"/>
</dbReference>
<feature type="repeat" description="ANK" evidence="1">
    <location>
        <begin position="79"/>
        <end position="111"/>
    </location>
</feature>
<dbReference type="PROSITE" id="PS50088">
    <property type="entry name" value="ANK_REPEAT"/>
    <property type="match status" value="2"/>
</dbReference>
<feature type="transmembrane region" description="Helical" evidence="3">
    <location>
        <begin position="118"/>
        <end position="136"/>
    </location>
</feature>
<dbReference type="EMBL" id="JAPFFF010000003">
    <property type="protein sequence ID" value="KAK8895646.1"/>
    <property type="molecule type" value="Genomic_DNA"/>
</dbReference>
<dbReference type="InterPro" id="IPR036770">
    <property type="entry name" value="Ankyrin_rpt-contain_sf"/>
</dbReference>
<evidence type="ECO:0008006" key="6">
    <source>
        <dbReference type="Google" id="ProtNLM"/>
    </source>
</evidence>
<dbReference type="SUPFAM" id="SSF48403">
    <property type="entry name" value="Ankyrin repeat"/>
    <property type="match status" value="1"/>
</dbReference>
<dbReference type="PANTHER" id="PTHR22677">
    <property type="entry name" value="ANKYRIN REPEAT DOMAIN-CONTAINING PROTEIN 60"/>
    <property type="match status" value="1"/>
</dbReference>
<reference evidence="4 5" key="1">
    <citation type="submission" date="2024-04" db="EMBL/GenBank/DDBJ databases">
        <title>Tritrichomonas musculus Genome.</title>
        <authorList>
            <person name="Alves-Ferreira E."/>
            <person name="Grigg M."/>
            <person name="Lorenzi H."/>
            <person name="Galac M."/>
        </authorList>
    </citation>
    <scope>NUCLEOTIDE SEQUENCE [LARGE SCALE GENOMIC DNA]</scope>
    <source>
        <strain evidence="4 5">EAF2021</strain>
    </source>
</reference>
<evidence type="ECO:0000313" key="4">
    <source>
        <dbReference type="EMBL" id="KAK8895646.1"/>
    </source>
</evidence>
<evidence type="ECO:0000256" key="3">
    <source>
        <dbReference type="SAM" id="Phobius"/>
    </source>
</evidence>
<keyword evidence="3" id="KW-0812">Transmembrane</keyword>
<evidence type="ECO:0000256" key="1">
    <source>
        <dbReference type="PROSITE-ProRule" id="PRU00023"/>
    </source>
</evidence>
<accession>A0ABR2KWY5</accession>
<protein>
    <recommendedName>
        <fullName evidence="6">Ankyrin repeat protein</fullName>
    </recommendedName>
</protein>
<dbReference type="SMART" id="SM00248">
    <property type="entry name" value="ANK"/>
    <property type="match status" value="2"/>
</dbReference>
<comment type="caution">
    <text evidence="4">The sequence shown here is derived from an EMBL/GenBank/DDBJ whole genome shotgun (WGS) entry which is preliminary data.</text>
</comment>
<keyword evidence="1" id="KW-0040">ANK repeat</keyword>
<dbReference type="Proteomes" id="UP001470230">
    <property type="component" value="Unassembled WGS sequence"/>
</dbReference>
<sequence>MEKLLKAAREGDIDELKRIINSQENEEEEEDDNKIRDFVNSQKPVTNITAMHLAAKGGYYDICELLFQYGAELDLTNTDERTPLHFAAMKGFYEICQFFVDNGAILDPRDVLFFIYRIFLYFLISFHFIIYGISFIF</sequence>
<keyword evidence="3" id="KW-1133">Transmembrane helix</keyword>
<keyword evidence="3" id="KW-0472">Membrane</keyword>
<feature type="coiled-coil region" evidence="2">
    <location>
        <begin position="6"/>
        <end position="33"/>
    </location>
</feature>